<feature type="domain" description="Glycosyl transferase family 28 C-terminal" evidence="12">
    <location>
        <begin position="188"/>
        <end position="350"/>
    </location>
</feature>
<dbReference type="HAMAP" id="MF_00033">
    <property type="entry name" value="MurG"/>
    <property type="match status" value="1"/>
</dbReference>
<dbReference type="CDD" id="cd03785">
    <property type="entry name" value="GT28_MurG"/>
    <property type="match status" value="1"/>
</dbReference>
<keyword evidence="3 10" id="KW-0328">Glycosyltransferase</keyword>
<comment type="catalytic activity">
    <reaction evidence="10">
        <text>Mur2Ac(oyl-L-Ala-gamma-D-Glu-L-Lys-D-Ala-D-Ala)-di-trans,octa-cis-undecaprenyl diphosphate + UDP-N-acetyl-alpha-D-glucosamine = beta-D-GlcNAc-(1-&gt;4)-Mur2Ac(oyl-L-Ala-gamma-D-Glu-L-Lys-D-Ala-D-Ala)-di-trans,octa-cis-undecaprenyl diphosphate + UDP + H(+)</text>
        <dbReference type="Rhea" id="RHEA:23192"/>
        <dbReference type="ChEBI" id="CHEBI:15378"/>
        <dbReference type="ChEBI" id="CHEBI:57705"/>
        <dbReference type="ChEBI" id="CHEBI:58223"/>
        <dbReference type="ChEBI" id="CHEBI:60032"/>
        <dbReference type="ChEBI" id="CHEBI:60033"/>
        <dbReference type="EC" id="2.4.1.227"/>
    </reaction>
</comment>
<dbReference type="EMBL" id="MKIR01000026">
    <property type="protein sequence ID" value="OFI48150.1"/>
    <property type="molecule type" value="Genomic_DNA"/>
</dbReference>
<dbReference type="InterPro" id="IPR006009">
    <property type="entry name" value="GlcNAc_MurG"/>
</dbReference>
<dbReference type="GO" id="GO:0051301">
    <property type="term" value="P:cell division"/>
    <property type="evidence" value="ECO:0007669"/>
    <property type="project" value="UniProtKB-KW"/>
</dbReference>
<dbReference type="SUPFAM" id="SSF53756">
    <property type="entry name" value="UDP-Glycosyltransferase/glycogen phosphorylase"/>
    <property type="match status" value="1"/>
</dbReference>
<evidence type="ECO:0000256" key="9">
    <source>
        <dbReference type="ARBA" id="ARBA00023316"/>
    </source>
</evidence>
<evidence type="ECO:0000256" key="8">
    <source>
        <dbReference type="ARBA" id="ARBA00023306"/>
    </source>
</evidence>
<dbReference type="Proteomes" id="UP000178622">
    <property type="component" value="Unassembled WGS sequence"/>
</dbReference>
<dbReference type="GO" id="GO:0050511">
    <property type="term" value="F:undecaprenyldiphospho-muramoylpentapeptide beta-N-acetylglucosaminyltransferase activity"/>
    <property type="evidence" value="ECO:0007669"/>
    <property type="project" value="UniProtKB-UniRule"/>
</dbReference>
<keyword evidence="9 10" id="KW-0961">Cell wall biogenesis/degradation</keyword>
<feature type="binding site" evidence="10">
    <location>
        <position position="195"/>
    </location>
    <ligand>
        <name>UDP-N-acetyl-alpha-D-glucosamine</name>
        <dbReference type="ChEBI" id="CHEBI:57705"/>
    </ligand>
</feature>
<feature type="domain" description="Glycosyltransferase family 28 N-terminal" evidence="11">
    <location>
        <begin position="3"/>
        <end position="142"/>
    </location>
</feature>
<dbReference type="RefSeq" id="WP_070793162.1">
    <property type="nucleotide sequence ID" value="NZ_MKIR01000026.1"/>
</dbReference>
<keyword evidence="4 10" id="KW-0808">Transferase</keyword>
<dbReference type="InterPro" id="IPR007235">
    <property type="entry name" value="Glyco_trans_28_C"/>
</dbReference>
<feature type="binding site" evidence="10">
    <location>
        <position position="124"/>
    </location>
    <ligand>
        <name>UDP-N-acetyl-alpha-D-glucosamine</name>
        <dbReference type="ChEBI" id="CHEBI:57705"/>
    </ligand>
</feature>
<keyword evidence="7 10" id="KW-0472">Membrane</keyword>
<evidence type="ECO:0000256" key="1">
    <source>
        <dbReference type="ARBA" id="ARBA00022475"/>
    </source>
</evidence>
<dbReference type="GO" id="GO:0005886">
    <property type="term" value="C:plasma membrane"/>
    <property type="evidence" value="ECO:0007669"/>
    <property type="project" value="UniProtKB-SubCell"/>
</dbReference>
<dbReference type="PANTHER" id="PTHR21015">
    <property type="entry name" value="UDP-N-ACETYLGLUCOSAMINE--N-ACETYLMURAMYL-(PENTAPEPTIDE) PYROPHOSPHORYL-UNDECAPRENOL N-ACETYLGLUCOSAMINE TRANSFERASE 1"/>
    <property type="match status" value="1"/>
</dbReference>
<comment type="caution">
    <text evidence="13">The sequence shown here is derived from an EMBL/GenBank/DDBJ whole genome shotgun (WGS) entry which is preliminary data.</text>
</comment>
<dbReference type="InterPro" id="IPR004276">
    <property type="entry name" value="GlycoTrans_28_N"/>
</dbReference>
<evidence type="ECO:0000259" key="12">
    <source>
        <dbReference type="Pfam" id="PF04101"/>
    </source>
</evidence>
<dbReference type="GO" id="GO:0008360">
    <property type="term" value="P:regulation of cell shape"/>
    <property type="evidence" value="ECO:0007669"/>
    <property type="project" value="UniProtKB-KW"/>
</dbReference>
<dbReference type="STRING" id="1859473.BG261_07665"/>
<feature type="binding site" evidence="10">
    <location>
        <begin position="10"/>
        <end position="12"/>
    </location>
    <ligand>
        <name>UDP-N-acetyl-alpha-D-glucosamine</name>
        <dbReference type="ChEBI" id="CHEBI:57705"/>
    </ligand>
</feature>
<comment type="pathway">
    <text evidence="10">Cell wall biogenesis; peptidoglycan biosynthesis.</text>
</comment>
<keyword evidence="8 10" id="KW-0131">Cell cycle</keyword>
<name>A0A1E8GIQ4_9LACT</name>
<sequence length="363" mass="39734">MRIIVTGGGTGGHVYPALAFISYLKKITPGAEVLYIGTEKGLESKIVPKAGLSFETIDVQGLKRSMSPQNIKTIFKFIKSTNQAKKIIKDFSPDIVLGTGGYVSAPVIYGASRLNIPTVIHEQNSIPGMTNKFLSRFATKIAVGFQEAANYFPEEKTHFTGNPRSQEIADIDAEEAISEFGMSLDKKTVLIFGGSRGALKINQAMVEALPKFVGKNYQVIYASGEIYYNEFKEVFEKYNIEPNIAIRSYIENMSEVMSNADILVSRAGATTLAEVTSLGIPSILIPSPYVTADHQTKNAEALKKSGAALIITDAELTGDKIIKQIERILDDGKMYRNMSDASIREGVLDSSVRLLKVINRCLE</sequence>
<protein>
    <recommendedName>
        <fullName evidence="10">UDP-N-acetylglucosamine--N-acetylmuramyl-(pentapeptide) pyrophosphoryl-undecaprenol N-acetylglucosamine transferase</fullName>
        <ecNumber evidence="10">2.4.1.227</ecNumber>
    </recommendedName>
    <alternativeName>
        <fullName evidence="10">Undecaprenyl-PP-MurNAc-pentapeptide-UDPGlcNAc GlcNAc transferase</fullName>
    </alternativeName>
</protein>
<dbReference type="NCBIfam" id="TIGR01133">
    <property type="entry name" value="murG"/>
    <property type="match status" value="1"/>
</dbReference>
<dbReference type="EC" id="2.4.1.227" evidence="10"/>
<dbReference type="Gene3D" id="3.40.50.2000">
    <property type="entry name" value="Glycogen Phosphorylase B"/>
    <property type="match status" value="2"/>
</dbReference>
<keyword evidence="1 10" id="KW-1003">Cell membrane</keyword>
<evidence type="ECO:0000256" key="4">
    <source>
        <dbReference type="ARBA" id="ARBA00022679"/>
    </source>
</evidence>
<dbReference type="Pfam" id="PF04101">
    <property type="entry name" value="Glyco_tran_28_C"/>
    <property type="match status" value="1"/>
</dbReference>
<feature type="binding site" evidence="10">
    <location>
        <position position="250"/>
    </location>
    <ligand>
        <name>UDP-N-acetyl-alpha-D-glucosamine</name>
        <dbReference type="ChEBI" id="CHEBI:57705"/>
    </ligand>
</feature>
<reference evidence="14" key="1">
    <citation type="submission" date="2016-09" db="EMBL/GenBank/DDBJ databases">
        <title>Draft genome sequence of a novel species of the family Streptococcaceae isolated from flowers.</title>
        <authorList>
            <person name="Chuah L.-O."/>
            <person name="Yap K.-P."/>
            <person name="Thong K.L."/>
            <person name="Liong M.T."/>
            <person name="Ahmad R."/>
            <person name="Rusul G."/>
        </authorList>
    </citation>
    <scope>NUCLEOTIDE SEQUENCE [LARGE SCALE GENOMIC DNA]</scope>
    <source>
        <strain evidence="14">DF1</strain>
    </source>
</reference>
<keyword evidence="5 10" id="KW-0133">Cell shape</keyword>
<dbReference type="OrthoDB" id="9808936at2"/>
<comment type="function">
    <text evidence="10">Cell wall formation. Catalyzes the transfer of a GlcNAc subunit on undecaprenyl-pyrophosphoryl-MurNAc-pentapeptide (lipid intermediate I) to form undecaprenyl-pyrophosphoryl-MurNAc-(pentapeptide)GlcNAc (lipid intermediate II).</text>
</comment>
<evidence type="ECO:0000313" key="13">
    <source>
        <dbReference type="EMBL" id="OFI48150.1"/>
    </source>
</evidence>
<proteinExistence type="inferred from homology"/>
<keyword evidence="6 10" id="KW-0573">Peptidoglycan synthesis</keyword>
<dbReference type="Pfam" id="PF03033">
    <property type="entry name" value="Glyco_transf_28"/>
    <property type="match status" value="1"/>
</dbReference>
<accession>A0A1E8GIQ4</accession>
<evidence type="ECO:0000256" key="3">
    <source>
        <dbReference type="ARBA" id="ARBA00022676"/>
    </source>
</evidence>
<evidence type="ECO:0000256" key="5">
    <source>
        <dbReference type="ARBA" id="ARBA00022960"/>
    </source>
</evidence>
<comment type="subcellular location">
    <subcellularLocation>
        <location evidence="10">Cell membrane</location>
        <topology evidence="10">Peripheral membrane protein</topology>
        <orientation evidence="10">Cytoplasmic side</orientation>
    </subcellularLocation>
</comment>
<evidence type="ECO:0000256" key="10">
    <source>
        <dbReference type="HAMAP-Rule" id="MF_00033"/>
    </source>
</evidence>
<keyword evidence="14" id="KW-1185">Reference proteome</keyword>
<comment type="similarity">
    <text evidence="10">Belongs to the glycosyltransferase 28 family. MurG subfamily.</text>
</comment>
<dbReference type="AlphaFoldDB" id="A0A1E8GIQ4"/>
<evidence type="ECO:0000256" key="2">
    <source>
        <dbReference type="ARBA" id="ARBA00022618"/>
    </source>
</evidence>
<organism evidence="13 14">
    <name type="scientific">Floricoccus tropicus</name>
    <dbReference type="NCBI Taxonomy" id="1859473"/>
    <lineage>
        <taxon>Bacteria</taxon>
        <taxon>Bacillati</taxon>
        <taxon>Bacillota</taxon>
        <taxon>Bacilli</taxon>
        <taxon>Lactobacillales</taxon>
        <taxon>Streptococcaceae</taxon>
        <taxon>Floricoccus</taxon>
    </lineage>
</organism>
<dbReference type="PANTHER" id="PTHR21015:SF22">
    <property type="entry name" value="GLYCOSYLTRANSFERASE"/>
    <property type="match status" value="1"/>
</dbReference>
<dbReference type="GO" id="GO:0071555">
    <property type="term" value="P:cell wall organization"/>
    <property type="evidence" value="ECO:0007669"/>
    <property type="project" value="UniProtKB-KW"/>
</dbReference>
<dbReference type="UniPathway" id="UPA00219"/>
<evidence type="ECO:0000313" key="14">
    <source>
        <dbReference type="Proteomes" id="UP000178622"/>
    </source>
</evidence>
<evidence type="ECO:0000256" key="6">
    <source>
        <dbReference type="ARBA" id="ARBA00022984"/>
    </source>
</evidence>
<comment type="caution">
    <text evidence="10">Lacks conserved residue(s) required for the propagation of feature annotation.</text>
</comment>
<gene>
    <name evidence="10" type="primary">murG</name>
    <name evidence="13" type="ORF">BG261_07665</name>
</gene>
<dbReference type="GO" id="GO:0005975">
    <property type="term" value="P:carbohydrate metabolic process"/>
    <property type="evidence" value="ECO:0007669"/>
    <property type="project" value="InterPro"/>
</dbReference>
<dbReference type="GO" id="GO:0009252">
    <property type="term" value="P:peptidoglycan biosynthetic process"/>
    <property type="evidence" value="ECO:0007669"/>
    <property type="project" value="UniProtKB-UniRule"/>
</dbReference>
<evidence type="ECO:0000256" key="7">
    <source>
        <dbReference type="ARBA" id="ARBA00023136"/>
    </source>
</evidence>
<keyword evidence="2 10" id="KW-0132">Cell division</keyword>
<evidence type="ECO:0000259" key="11">
    <source>
        <dbReference type="Pfam" id="PF03033"/>
    </source>
</evidence>
<feature type="binding site" evidence="10">
    <location>
        <position position="295"/>
    </location>
    <ligand>
        <name>UDP-N-acetyl-alpha-D-glucosamine</name>
        <dbReference type="ChEBI" id="CHEBI:57705"/>
    </ligand>
</feature>